<dbReference type="Proteomes" id="UP000037178">
    <property type="component" value="Unassembled WGS sequence"/>
</dbReference>
<protein>
    <recommendedName>
        <fullName evidence="9">Cell division protein FtsQ</fullName>
    </recommendedName>
</protein>
<dbReference type="GO" id="GO:0090529">
    <property type="term" value="P:cell septum assembly"/>
    <property type="evidence" value="ECO:0007669"/>
    <property type="project" value="InterPro"/>
</dbReference>
<keyword evidence="7 9" id="KW-0472">Membrane</keyword>
<evidence type="ECO:0000256" key="7">
    <source>
        <dbReference type="ARBA" id="ARBA00023136"/>
    </source>
</evidence>
<sequence length="295" mass="33231">MQPVNPHDAARRDPAPSRLSYRVQRWWLTPNFRRMVRYGLPIASIALALLWVFSVEENRAVIEEQIAEIRRAVAERPEFMVKAMAVDGASEELGEDIREVLPVDFPISSFDLELQDMKAVVEQLDAVAQAELRIKAGGILQLEVTERMPAIVWRNRGTLELLDETGRRVAAITHRSQRRDLPLIVGEGADQAVPEALALFAAATPLEPRLRGLVRMGERRWDVALDRQQRILLPEQGAVQTLQQVMALDQAKDVLDRNIIDFDMRDPARPTLRLAAPAVEDLHRIRALEIGGSGQ</sequence>
<dbReference type="HAMAP" id="MF_00911">
    <property type="entry name" value="FtsQ_subfam"/>
    <property type="match status" value="1"/>
</dbReference>
<evidence type="ECO:0000313" key="11">
    <source>
        <dbReference type="EMBL" id="KMW58418.1"/>
    </source>
</evidence>
<dbReference type="PATRIC" id="fig|1675527.3.peg.3547"/>
<accession>A0A0J9GY68</accession>
<dbReference type="GO" id="GO:0043093">
    <property type="term" value="P:FtsZ-dependent cytokinesis"/>
    <property type="evidence" value="ECO:0007669"/>
    <property type="project" value="UniProtKB-UniRule"/>
</dbReference>
<keyword evidence="3 9" id="KW-0997">Cell inner membrane</keyword>
<keyword evidence="12" id="KW-1185">Reference proteome</keyword>
<keyword evidence="6 9" id="KW-1133">Transmembrane helix</keyword>
<dbReference type="GO" id="GO:0005886">
    <property type="term" value="C:plasma membrane"/>
    <property type="evidence" value="ECO:0007669"/>
    <property type="project" value="UniProtKB-SubCell"/>
</dbReference>
<dbReference type="RefSeq" id="WP_049644028.1">
    <property type="nucleotide sequence ID" value="NZ_LFTY01000002.1"/>
</dbReference>
<dbReference type="PROSITE" id="PS51779">
    <property type="entry name" value="POTRA"/>
    <property type="match status" value="1"/>
</dbReference>
<reference evidence="11 12" key="1">
    <citation type="submission" date="2015-06" db="EMBL/GenBank/DDBJ databases">
        <title>Draft genome sequence of an Alphaproteobacteria species associated to the Mediterranean sponge Oscarella lobularis.</title>
        <authorList>
            <person name="Jourda C."/>
            <person name="Santini S."/>
            <person name="Claverie J.-M."/>
        </authorList>
    </citation>
    <scope>NUCLEOTIDE SEQUENCE [LARGE SCALE GENOMIC DNA]</scope>
    <source>
        <strain evidence="11">IGS</strain>
    </source>
</reference>
<dbReference type="InterPro" id="IPR034746">
    <property type="entry name" value="POTRA"/>
</dbReference>
<evidence type="ECO:0000256" key="2">
    <source>
        <dbReference type="ARBA" id="ARBA00022475"/>
    </source>
</evidence>
<proteinExistence type="inferred from homology"/>
<evidence type="ECO:0000256" key="4">
    <source>
        <dbReference type="ARBA" id="ARBA00022618"/>
    </source>
</evidence>
<evidence type="ECO:0000313" key="12">
    <source>
        <dbReference type="Proteomes" id="UP000037178"/>
    </source>
</evidence>
<name>A0A0J9GY68_9RHOB</name>
<comment type="subcellular location">
    <subcellularLocation>
        <location evidence="9">Cell inner membrane</location>
        <topology evidence="9">Single-pass type II membrane protein</topology>
    </subcellularLocation>
    <subcellularLocation>
        <location evidence="1">Membrane</location>
    </subcellularLocation>
    <text evidence="9">Localizes to the division septum.</text>
</comment>
<organism evidence="11 12">
    <name type="scientific">Candidatus Rhodobacter oscarellae</name>
    <dbReference type="NCBI Taxonomy" id="1675527"/>
    <lineage>
        <taxon>Bacteria</taxon>
        <taxon>Pseudomonadati</taxon>
        <taxon>Pseudomonadota</taxon>
        <taxon>Alphaproteobacteria</taxon>
        <taxon>Rhodobacterales</taxon>
        <taxon>Rhodobacter group</taxon>
        <taxon>Rhodobacter</taxon>
    </lineage>
</organism>
<evidence type="ECO:0000259" key="10">
    <source>
        <dbReference type="PROSITE" id="PS51779"/>
    </source>
</evidence>
<comment type="caution">
    <text evidence="11">The sequence shown here is derived from an EMBL/GenBank/DDBJ whole genome shotgun (WGS) entry which is preliminary data.</text>
</comment>
<evidence type="ECO:0000256" key="5">
    <source>
        <dbReference type="ARBA" id="ARBA00022692"/>
    </source>
</evidence>
<dbReference type="Pfam" id="PF03799">
    <property type="entry name" value="FtsQ_DivIB_C"/>
    <property type="match status" value="1"/>
</dbReference>
<dbReference type="EMBL" id="LFTY01000002">
    <property type="protein sequence ID" value="KMW58418.1"/>
    <property type="molecule type" value="Genomic_DNA"/>
</dbReference>
<dbReference type="PANTHER" id="PTHR35851">
    <property type="entry name" value="CELL DIVISION PROTEIN FTSQ"/>
    <property type="match status" value="1"/>
</dbReference>
<keyword evidence="2 9" id="KW-1003">Cell membrane</keyword>
<dbReference type="PANTHER" id="PTHR35851:SF1">
    <property type="entry name" value="CELL DIVISION PROTEIN FTSQ"/>
    <property type="match status" value="1"/>
</dbReference>
<evidence type="ECO:0000256" key="6">
    <source>
        <dbReference type="ARBA" id="ARBA00022989"/>
    </source>
</evidence>
<dbReference type="STRING" id="1675527.AIOL_003391"/>
<comment type="similarity">
    <text evidence="9">Belongs to the FtsQ/DivIB family. FtsQ subfamily.</text>
</comment>
<evidence type="ECO:0000256" key="3">
    <source>
        <dbReference type="ARBA" id="ARBA00022519"/>
    </source>
</evidence>
<evidence type="ECO:0000256" key="1">
    <source>
        <dbReference type="ARBA" id="ARBA00004370"/>
    </source>
</evidence>
<comment type="function">
    <text evidence="9">Essential cell division protein.</text>
</comment>
<dbReference type="GO" id="GO:0032153">
    <property type="term" value="C:cell division site"/>
    <property type="evidence" value="ECO:0007669"/>
    <property type="project" value="UniProtKB-UniRule"/>
</dbReference>
<evidence type="ECO:0000256" key="8">
    <source>
        <dbReference type="ARBA" id="ARBA00023306"/>
    </source>
</evidence>
<keyword evidence="4 9" id="KW-0132">Cell division</keyword>
<gene>
    <name evidence="9" type="primary">ftsQ</name>
    <name evidence="11" type="ORF">AIOL_003391</name>
</gene>
<dbReference type="InterPro" id="IPR005548">
    <property type="entry name" value="Cell_div_FtsQ/DivIB_C"/>
</dbReference>
<evidence type="ECO:0000256" key="9">
    <source>
        <dbReference type="HAMAP-Rule" id="MF_00911"/>
    </source>
</evidence>
<keyword evidence="8 9" id="KW-0131">Cell cycle</keyword>
<dbReference type="AlphaFoldDB" id="A0A0J9GY68"/>
<feature type="domain" description="POTRA" evidence="10">
    <location>
        <begin position="79"/>
        <end position="147"/>
    </location>
</feature>
<keyword evidence="5 9" id="KW-0812">Transmembrane</keyword>
<dbReference type="InterPro" id="IPR026579">
    <property type="entry name" value="FtsQ"/>
</dbReference>